<evidence type="ECO:0000313" key="1">
    <source>
        <dbReference type="EMBL" id="VFA86392.1"/>
    </source>
</evidence>
<accession>A0A449GL35</accession>
<reference evidence="1" key="1">
    <citation type="submission" date="2019-02" db="EMBL/GenBank/DDBJ databases">
        <authorList>
            <consortium name="Pathogen Informatics"/>
        </authorList>
    </citation>
    <scope>NUCLEOTIDE SEQUENCE</scope>
    <source>
        <strain evidence="1">3012STDY6733949</strain>
    </source>
</reference>
<organism evidence="1">
    <name type="scientific">Nocardia farcinica</name>
    <dbReference type="NCBI Taxonomy" id="37329"/>
    <lineage>
        <taxon>Bacteria</taxon>
        <taxon>Bacillati</taxon>
        <taxon>Actinomycetota</taxon>
        <taxon>Actinomycetes</taxon>
        <taxon>Mycobacteriales</taxon>
        <taxon>Nocardiaceae</taxon>
        <taxon>Nocardia</taxon>
    </lineage>
</organism>
<dbReference type="RefSeq" id="WP_137353785.1">
    <property type="nucleotide sequence ID" value="NZ_CAACYE020000001.1"/>
</dbReference>
<protein>
    <submittedName>
        <fullName evidence="1">Uncharacterized protein</fullName>
    </submittedName>
</protein>
<dbReference type="EMBL" id="CAACYE010000005">
    <property type="protein sequence ID" value="VFA86392.1"/>
    <property type="molecule type" value="Genomic_DNA"/>
</dbReference>
<gene>
    <name evidence="1" type="ORF">NCTC1935_04246</name>
</gene>
<name>A0A449GL35_NOCFR</name>
<proteinExistence type="predicted"/>
<sequence>MRRQDLDDAVVLTSTGPLLPPPLHMEVAGTDRMLLRQCGRAILLGRIDGDRTGVELFRRVGYRSPLPPLDPAETGTEQQWLSGFADALSAADNGPLHPGRWLLEYRSTLTHGTWHGEFIRDWPGGYLAWRRGCTAIIPLRPLTDPDAPELAAARRRARAGTLAPVLLWEVSGFDGWVILDGHDRAVAALAEGHEPASIVLARGWSMQKQTDAILGAIDHQRRVLAGLRDERERRDVTARMSAGMARFAYGHERTMAWPVPGGLPGWTAALLDYRGDQYAARRNGSADGS</sequence>
<dbReference type="AlphaFoldDB" id="A0A449GL35"/>